<evidence type="ECO:0000259" key="6">
    <source>
        <dbReference type="Pfam" id="PF07992"/>
    </source>
</evidence>
<feature type="domain" description="FAD/NAD(P)-binding" evidence="6">
    <location>
        <begin position="3"/>
        <end position="311"/>
    </location>
</feature>
<comment type="cofactor">
    <cofactor evidence="1">
        <name>FAD</name>
        <dbReference type="ChEBI" id="CHEBI:57692"/>
    </cofactor>
</comment>
<evidence type="ECO:0000313" key="7">
    <source>
        <dbReference type="EMBL" id="BBO31288.1"/>
    </source>
</evidence>
<dbReference type="PRINTS" id="PR00368">
    <property type="entry name" value="FADPNR"/>
</dbReference>
<dbReference type="InterPro" id="IPR023753">
    <property type="entry name" value="FAD/NAD-binding_dom"/>
</dbReference>
<sequence>MRRILVLGGGFAGLWSAAGAARKLDELGIGGTDVEVTLVNRDAYHSIRVRNYEADLAATRVPLSEVLDPIGVRLVEGDVRSIDFARQTVDVQGAGGAVVLAYDRLVFALGSELVRRPLPGFAEYAFDIDTYDGAARLESHLGRLVAEATSPTMGDRARWVVLVVGAGLTGIEAAAELPGRLRALRDASGEEGREVRVILADHGDHIGSDMGAAAQPVIAEALTALGVETRTGVRVSALSAAGATLESGELIPAGTIVWCAGMRANQLTELFPVQRDRLGRLPVNEFLQVKGMPHVFAAGDSAVAMMDEQHASVMSCQHGRPMGRFAGHNVVCDLLGLPMLPLRIDWYVTVLDLGPWGALYTEGWDRHVVAVGATAKATKRVINCERIYPPRGGDRREILEAAAPVVQRPPAYQS</sequence>
<dbReference type="AlphaFoldDB" id="A0A5K7X3U1"/>
<dbReference type="GO" id="GO:0003955">
    <property type="term" value="F:NAD(P)H dehydrogenase (quinone) activity"/>
    <property type="evidence" value="ECO:0007669"/>
    <property type="project" value="TreeGrafter"/>
</dbReference>
<comment type="similarity">
    <text evidence="2">Belongs to the NADH dehydrogenase family.</text>
</comment>
<dbReference type="Gene3D" id="3.50.50.100">
    <property type="match status" value="1"/>
</dbReference>
<dbReference type="KEGG" id="lpav:PLANPX_0900"/>
<evidence type="ECO:0000256" key="4">
    <source>
        <dbReference type="ARBA" id="ARBA00022827"/>
    </source>
</evidence>
<dbReference type="InterPro" id="IPR036188">
    <property type="entry name" value="FAD/NAD-bd_sf"/>
</dbReference>
<dbReference type="PANTHER" id="PTHR42913">
    <property type="entry name" value="APOPTOSIS-INDUCING FACTOR 1"/>
    <property type="match status" value="1"/>
</dbReference>
<dbReference type="RefSeq" id="WP_152097455.1">
    <property type="nucleotide sequence ID" value="NZ_AP021861.1"/>
</dbReference>
<dbReference type="InterPro" id="IPR051169">
    <property type="entry name" value="NADH-Q_oxidoreductase"/>
</dbReference>
<dbReference type="GO" id="GO:0019646">
    <property type="term" value="P:aerobic electron transport chain"/>
    <property type="evidence" value="ECO:0007669"/>
    <property type="project" value="TreeGrafter"/>
</dbReference>
<evidence type="ECO:0000256" key="3">
    <source>
        <dbReference type="ARBA" id="ARBA00022630"/>
    </source>
</evidence>
<keyword evidence="5 7" id="KW-0560">Oxidoreductase</keyword>
<evidence type="ECO:0000256" key="1">
    <source>
        <dbReference type="ARBA" id="ARBA00001974"/>
    </source>
</evidence>
<dbReference type="Pfam" id="PF07992">
    <property type="entry name" value="Pyr_redox_2"/>
    <property type="match status" value="1"/>
</dbReference>
<reference evidence="8" key="1">
    <citation type="submission" date="2019-10" db="EMBL/GenBank/DDBJ databases">
        <title>Lacipirellula parvula gen. nov., sp. nov., representing a lineage of planctomycetes widespread in freshwater anoxic habitats, and description of the family Lacipirellulaceae.</title>
        <authorList>
            <person name="Dedysh S.N."/>
            <person name="Kulichevskaya I.S."/>
            <person name="Beletsky A.V."/>
            <person name="Rakitin A.L."/>
            <person name="Mardanov A.V."/>
            <person name="Ivanova A.A."/>
            <person name="Saltykova V.X."/>
            <person name="Rijpstra W.I.C."/>
            <person name="Sinninghe Damste J.S."/>
            <person name="Ravin N.V."/>
        </authorList>
    </citation>
    <scope>NUCLEOTIDE SEQUENCE [LARGE SCALE GENOMIC DNA]</scope>
    <source>
        <strain evidence="8">PX69</strain>
    </source>
</reference>
<proteinExistence type="inferred from homology"/>
<accession>A0A5K7X3U1</accession>
<dbReference type="EMBL" id="AP021861">
    <property type="protein sequence ID" value="BBO31288.1"/>
    <property type="molecule type" value="Genomic_DNA"/>
</dbReference>
<dbReference type="Proteomes" id="UP000326837">
    <property type="component" value="Chromosome"/>
</dbReference>
<evidence type="ECO:0000313" key="8">
    <source>
        <dbReference type="Proteomes" id="UP000326837"/>
    </source>
</evidence>
<name>A0A5K7X3U1_9BACT</name>
<keyword evidence="4" id="KW-0274">FAD</keyword>
<evidence type="ECO:0000256" key="5">
    <source>
        <dbReference type="ARBA" id="ARBA00023002"/>
    </source>
</evidence>
<evidence type="ECO:0000256" key="2">
    <source>
        <dbReference type="ARBA" id="ARBA00005272"/>
    </source>
</evidence>
<gene>
    <name evidence="7" type="ORF">PLANPX_0900</name>
</gene>
<organism evidence="7 8">
    <name type="scientific">Lacipirellula parvula</name>
    <dbReference type="NCBI Taxonomy" id="2650471"/>
    <lineage>
        <taxon>Bacteria</taxon>
        <taxon>Pseudomonadati</taxon>
        <taxon>Planctomycetota</taxon>
        <taxon>Planctomycetia</taxon>
        <taxon>Pirellulales</taxon>
        <taxon>Lacipirellulaceae</taxon>
        <taxon>Lacipirellula</taxon>
    </lineage>
</organism>
<keyword evidence="8" id="KW-1185">Reference proteome</keyword>
<protein>
    <submittedName>
        <fullName evidence="7">NADH dehydrogenase</fullName>
        <ecNumber evidence="7">1.6.99.3</ecNumber>
    </submittedName>
</protein>
<dbReference type="PANTHER" id="PTHR42913:SF3">
    <property type="entry name" value="64 KDA MITOCHONDRIAL NADH DEHYDROGENASE (EUROFUNG)"/>
    <property type="match status" value="1"/>
</dbReference>
<keyword evidence="3" id="KW-0285">Flavoprotein</keyword>
<dbReference type="SUPFAM" id="SSF51905">
    <property type="entry name" value="FAD/NAD(P)-binding domain"/>
    <property type="match status" value="1"/>
</dbReference>
<dbReference type="EC" id="1.6.99.3" evidence="7"/>